<feature type="region of interest" description="Disordered" evidence="1">
    <location>
        <begin position="408"/>
        <end position="457"/>
    </location>
</feature>
<dbReference type="SUPFAM" id="SSF53623">
    <property type="entry name" value="MurD-like peptide ligases, catalytic domain"/>
    <property type="match status" value="1"/>
</dbReference>
<comment type="caution">
    <text evidence="2">The sequence shown here is derived from an EMBL/GenBank/DDBJ whole genome shotgun (WGS) entry which is preliminary data.</text>
</comment>
<evidence type="ECO:0000313" key="2">
    <source>
        <dbReference type="EMBL" id="MFC4834331.1"/>
    </source>
</evidence>
<dbReference type="InterPro" id="IPR050061">
    <property type="entry name" value="MurCDEF_pg_biosynth"/>
</dbReference>
<reference evidence="3" key="1">
    <citation type="journal article" date="2019" name="Int. J. Syst. Evol. Microbiol.">
        <title>The Global Catalogue of Microorganisms (GCM) 10K type strain sequencing project: providing services to taxonomists for standard genome sequencing and annotation.</title>
        <authorList>
            <consortium name="The Broad Institute Genomics Platform"/>
            <consortium name="The Broad Institute Genome Sequencing Center for Infectious Disease"/>
            <person name="Wu L."/>
            <person name="Ma J."/>
        </authorList>
    </citation>
    <scope>NUCLEOTIDE SEQUENCE [LARGE SCALE GENOMIC DNA]</scope>
    <source>
        <strain evidence="3">CCUG 50347</strain>
    </source>
</reference>
<organism evidence="2 3">
    <name type="scientific">Actinomycetospora chibensis</name>
    <dbReference type="NCBI Taxonomy" id="663606"/>
    <lineage>
        <taxon>Bacteria</taxon>
        <taxon>Bacillati</taxon>
        <taxon>Actinomycetota</taxon>
        <taxon>Actinomycetes</taxon>
        <taxon>Pseudonocardiales</taxon>
        <taxon>Pseudonocardiaceae</taxon>
        <taxon>Actinomycetospora</taxon>
    </lineage>
</organism>
<dbReference type="RefSeq" id="WP_274190819.1">
    <property type="nucleotide sequence ID" value="NZ_BAABHN010000039.1"/>
</dbReference>
<dbReference type="PANTHER" id="PTHR43445">
    <property type="entry name" value="UDP-N-ACETYLMURAMATE--L-ALANINE LIGASE-RELATED"/>
    <property type="match status" value="1"/>
</dbReference>
<proteinExistence type="predicted"/>
<dbReference type="Proteomes" id="UP001595909">
    <property type="component" value="Unassembled WGS sequence"/>
</dbReference>
<gene>
    <name evidence="2" type="primary">pgsB</name>
    <name evidence="2" type="ORF">ACFPEL_18080</name>
</gene>
<dbReference type="Gene3D" id="3.40.1190.10">
    <property type="entry name" value="Mur-like, catalytic domain"/>
    <property type="match status" value="1"/>
</dbReference>
<accession>A0ABV9RJK9</accession>
<sequence length="457" mass="49243">MGFLFTIYAIGCLLLLVAGVNEQRRHLANLHSIPSRIVINGIRGKSSITRLCAGALRGGGQLVVAKTTGTAARFISPDGEDEPIYRKFGLANIVEQIDIVRRAAAYRPDALVIECMAVLPDLQEVNERKLIQSTVCVICNVREDHLTEMGPTLDDVARSLSRSMPIGGVCITAEQDRVHILRDEAERRGCRLIQVDPESVSNSEIERFPWITFKENVAIAIAVAALSGVDRSTALEGMIASRPDPGTVAVSTRDASGRTISFANIFAANDPESTMMNVELLASRGLIGRPLNVVINCRPDRIERNGQMGELTARLNPDKIIIIGEQTRSARAAIPTDIADRVEDLGGALDFIALIDSLKTDTGGAGSLVAVGNIHGQGEVLLDRLRALPAAPAHTAYAPLVLSQAQSLSSTESPAEPKSVARAPLPPNRQQGRTGLRSGRQGGAHRITPHRRWKSPW</sequence>
<dbReference type="EMBL" id="JBHSIM010000039">
    <property type="protein sequence ID" value="MFC4834331.1"/>
    <property type="molecule type" value="Genomic_DNA"/>
</dbReference>
<feature type="compositionally biased region" description="Basic residues" evidence="1">
    <location>
        <begin position="447"/>
        <end position="457"/>
    </location>
</feature>
<dbReference type="PRINTS" id="PR01758">
    <property type="entry name" value="CAPSULEPROTB"/>
</dbReference>
<dbReference type="NCBIfam" id="TIGR04012">
    <property type="entry name" value="poly_gGlu_PgsB"/>
    <property type="match status" value="1"/>
</dbReference>
<keyword evidence="3" id="KW-1185">Reference proteome</keyword>
<evidence type="ECO:0000313" key="3">
    <source>
        <dbReference type="Proteomes" id="UP001595909"/>
    </source>
</evidence>
<dbReference type="InterPro" id="IPR036565">
    <property type="entry name" value="Mur-like_cat_sf"/>
</dbReference>
<name>A0ABV9RJK9_9PSEU</name>
<protein>
    <submittedName>
        <fullName evidence="2">Poly-gamma-glutamate synthase PgsB</fullName>
    </submittedName>
</protein>
<dbReference type="InterPro" id="IPR008337">
    <property type="entry name" value="Capsule_biosynth_CapB"/>
</dbReference>
<evidence type="ECO:0000256" key="1">
    <source>
        <dbReference type="SAM" id="MobiDB-lite"/>
    </source>
</evidence>
<dbReference type="PANTHER" id="PTHR43445:SF1">
    <property type="entry name" value="PGA SYNTHASE CAPB"/>
    <property type="match status" value="1"/>
</dbReference>